<comment type="caution">
    <text evidence="2">The sequence shown here is derived from an EMBL/GenBank/DDBJ whole genome shotgun (WGS) entry which is preliminary data.</text>
</comment>
<proteinExistence type="predicted"/>
<name>A0A177KLX0_9BACI</name>
<reference evidence="2 3" key="1">
    <citation type="submission" date="2016-01" db="EMBL/GenBank/DDBJ databases">
        <title>Investigation of taxonomic status of Bacillus aminovorans.</title>
        <authorList>
            <person name="Verma A."/>
            <person name="Pal Y."/>
            <person name="Krishnamurthi S."/>
        </authorList>
    </citation>
    <scope>NUCLEOTIDE SEQUENCE [LARGE SCALE GENOMIC DNA]</scope>
    <source>
        <strain evidence="2 3">DSM 4337</strain>
    </source>
</reference>
<dbReference type="SUPFAM" id="SSF103473">
    <property type="entry name" value="MFS general substrate transporter"/>
    <property type="match status" value="1"/>
</dbReference>
<dbReference type="Proteomes" id="UP000077271">
    <property type="component" value="Unassembled WGS sequence"/>
</dbReference>
<feature type="transmembrane region" description="Helical" evidence="1">
    <location>
        <begin position="54"/>
        <end position="73"/>
    </location>
</feature>
<accession>A0A177KLX0</accession>
<evidence type="ECO:0000313" key="3">
    <source>
        <dbReference type="Proteomes" id="UP000077271"/>
    </source>
</evidence>
<organism evidence="2 3">
    <name type="scientific">Domibacillus aminovorans</name>
    <dbReference type="NCBI Taxonomy" id="29332"/>
    <lineage>
        <taxon>Bacteria</taxon>
        <taxon>Bacillati</taxon>
        <taxon>Bacillota</taxon>
        <taxon>Bacilli</taxon>
        <taxon>Bacillales</taxon>
        <taxon>Bacillaceae</taxon>
        <taxon>Domibacillus</taxon>
    </lineage>
</organism>
<keyword evidence="1" id="KW-0812">Transmembrane</keyword>
<feature type="transmembrane region" description="Helical" evidence="1">
    <location>
        <begin position="12"/>
        <end position="34"/>
    </location>
</feature>
<dbReference type="InterPro" id="IPR036259">
    <property type="entry name" value="MFS_trans_sf"/>
</dbReference>
<gene>
    <name evidence="2" type="ORF">AWH48_07100</name>
</gene>
<protein>
    <submittedName>
        <fullName evidence="2">Uncharacterized protein</fullName>
    </submittedName>
</protein>
<dbReference type="RefSeq" id="WP_063975087.1">
    <property type="nucleotide sequence ID" value="NZ_LQWZ01000033.1"/>
</dbReference>
<keyword evidence="1" id="KW-0472">Membrane</keyword>
<keyword evidence="1" id="KW-1133">Transmembrane helix</keyword>
<dbReference type="OrthoDB" id="8952229at2"/>
<sequence>MSIGMLFIGGGLGSIYFATNFYGLLLSGAIFIIGEMLVVPTMDATVSRLGTARMIGVFFGITNFVSGVGEGGICRRSIA</sequence>
<evidence type="ECO:0000256" key="1">
    <source>
        <dbReference type="SAM" id="Phobius"/>
    </source>
</evidence>
<dbReference type="EMBL" id="LQWZ01000033">
    <property type="protein sequence ID" value="OAH54363.1"/>
    <property type="molecule type" value="Genomic_DNA"/>
</dbReference>
<evidence type="ECO:0000313" key="2">
    <source>
        <dbReference type="EMBL" id="OAH54363.1"/>
    </source>
</evidence>
<dbReference type="AlphaFoldDB" id="A0A177KLX0"/>